<dbReference type="EMBL" id="JAFLQW010000158">
    <property type="protein sequence ID" value="MBO0348632.1"/>
    <property type="molecule type" value="Genomic_DNA"/>
</dbReference>
<dbReference type="InterPro" id="IPR029058">
    <property type="entry name" value="AB_hydrolase_fold"/>
</dbReference>
<evidence type="ECO:0000313" key="3">
    <source>
        <dbReference type="Proteomes" id="UP000664844"/>
    </source>
</evidence>
<protein>
    <submittedName>
        <fullName evidence="2">Dienelactone hydrolase family protein</fullName>
    </submittedName>
</protein>
<proteinExistence type="predicted"/>
<reference evidence="2 3" key="1">
    <citation type="submission" date="2021-03" db="EMBL/GenBank/DDBJ databases">
        <title>Metabolic Capacity of the Antarctic Cyanobacterium Phormidium pseudopriestleyi that Sustains Oxygenic Photosynthesis in the Presence of Hydrogen Sulfide.</title>
        <authorList>
            <person name="Lumian J.E."/>
            <person name="Jungblut A.D."/>
            <person name="Dillon M.L."/>
            <person name="Hawes I."/>
            <person name="Doran P.T."/>
            <person name="Mackey T.J."/>
            <person name="Dick G.J."/>
            <person name="Grettenberger C.L."/>
            <person name="Sumner D.Y."/>
        </authorList>
    </citation>
    <scope>NUCLEOTIDE SEQUENCE [LARGE SCALE GENOMIC DNA]</scope>
    <source>
        <strain evidence="2 3">FRX01</strain>
    </source>
</reference>
<accession>A0ABS3FP24</accession>
<dbReference type="Proteomes" id="UP000664844">
    <property type="component" value="Unassembled WGS sequence"/>
</dbReference>
<dbReference type="RefSeq" id="WP_207087177.1">
    <property type="nucleotide sequence ID" value="NZ_JAFLQW010000158.1"/>
</dbReference>
<name>A0ABS3FP24_9CYAN</name>
<organism evidence="2 3">
    <name type="scientific">Phormidium pseudopriestleyi FRX01</name>
    <dbReference type="NCBI Taxonomy" id="1759528"/>
    <lineage>
        <taxon>Bacteria</taxon>
        <taxon>Bacillati</taxon>
        <taxon>Cyanobacteriota</taxon>
        <taxon>Cyanophyceae</taxon>
        <taxon>Oscillatoriophycideae</taxon>
        <taxon>Oscillatoriales</taxon>
        <taxon>Oscillatoriaceae</taxon>
        <taxon>Phormidium</taxon>
    </lineage>
</organism>
<keyword evidence="3" id="KW-1185">Reference proteome</keyword>
<dbReference type="InterPro" id="IPR002925">
    <property type="entry name" value="Dienelactn_hydro"/>
</dbReference>
<sequence length="249" mass="27138">MADLEIKSAQVKVPNADLLISAYLAQPVGVGPFPGIIVFQEIFGVNEHIQAVTEKIAKMGYVAIAPALYQRTAPDFYVGYSEEELTLGRHYKEQTTVSELKSDTQATLDYLKNLPSVKTTAMGCIGFCFGGHVAYLAATLPEIKTTASCYGAGIVNWTPGGGEPSLSVTPKITGTIALLFGTEDPLIPNEQTDQIEAELQKHSIRHRVIRYPGATHGFLCDRRSSYNPEAAVDAWTQIQQLFDETLQSL</sequence>
<dbReference type="PANTHER" id="PTHR46623:SF6">
    <property type="entry name" value="ALPHA_BETA-HYDROLASES SUPERFAMILY PROTEIN"/>
    <property type="match status" value="1"/>
</dbReference>
<keyword evidence="2" id="KW-0378">Hydrolase</keyword>
<feature type="domain" description="Dienelactone hydrolase" evidence="1">
    <location>
        <begin position="20"/>
        <end position="245"/>
    </location>
</feature>
<evidence type="ECO:0000259" key="1">
    <source>
        <dbReference type="Pfam" id="PF01738"/>
    </source>
</evidence>
<dbReference type="GO" id="GO:0016787">
    <property type="term" value="F:hydrolase activity"/>
    <property type="evidence" value="ECO:0007669"/>
    <property type="project" value="UniProtKB-KW"/>
</dbReference>
<dbReference type="Pfam" id="PF01738">
    <property type="entry name" value="DLH"/>
    <property type="match status" value="1"/>
</dbReference>
<evidence type="ECO:0000313" key="2">
    <source>
        <dbReference type="EMBL" id="MBO0348632.1"/>
    </source>
</evidence>
<dbReference type="SUPFAM" id="SSF53474">
    <property type="entry name" value="alpha/beta-Hydrolases"/>
    <property type="match status" value="1"/>
</dbReference>
<dbReference type="PANTHER" id="PTHR46623">
    <property type="entry name" value="CARBOXYMETHYLENEBUTENOLIDASE-RELATED"/>
    <property type="match status" value="1"/>
</dbReference>
<dbReference type="InterPro" id="IPR051049">
    <property type="entry name" value="Dienelactone_hydrolase-like"/>
</dbReference>
<comment type="caution">
    <text evidence="2">The sequence shown here is derived from an EMBL/GenBank/DDBJ whole genome shotgun (WGS) entry which is preliminary data.</text>
</comment>
<dbReference type="Gene3D" id="3.40.50.1820">
    <property type="entry name" value="alpha/beta hydrolase"/>
    <property type="match status" value="1"/>
</dbReference>
<gene>
    <name evidence="2" type="ORF">J0895_05845</name>
</gene>